<keyword evidence="3" id="KW-0597">Phosphoprotein</keyword>
<keyword evidence="7" id="KW-0802">TPR repeat</keyword>
<dbReference type="SMART" id="SM00028">
    <property type="entry name" value="TPR"/>
    <property type="match status" value="5"/>
</dbReference>
<dbReference type="Gene3D" id="3.30.565.10">
    <property type="entry name" value="Histidine kinase-like ATPase, C-terminal domain"/>
    <property type="match status" value="1"/>
</dbReference>
<keyword evidence="8" id="KW-1133">Transmembrane helix</keyword>
<dbReference type="AlphaFoldDB" id="A0AA51R6S6"/>
<dbReference type="InterPro" id="IPR036097">
    <property type="entry name" value="HisK_dim/P_sf"/>
</dbReference>
<evidence type="ECO:0000256" key="5">
    <source>
        <dbReference type="ARBA" id="ARBA00022777"/>
    </source>
</evidence>
<dbReference type="InterPro" id="IPR003661">
    <property type="entry name" value="HisK_dim/P_dom"/>
</dbReference>
<dbReference type="Proteomes" id="UP001244443">
    <property type="component" value="Chromosome"/>
</dbReference>
<dbReference type="Pfam" id="PF02518">
    <property type="entry name" value="HATPase_c"/>
    <property type="match status" value="1"/>
</dbReference>
<dbReference type="InterPro" id="IPR011990">
    <property type="entry name" value="TPR-like_helical_dom_sf"/>
</dbReference>
<dbReference type="GO" id="GO:0000155">
    <property type="term" value="F:phosphorelay sensor kinase activity"/>
    <property type="evidence" value="ECO:0007669"/>
    <property type="project" value="InterPro"/>
</dbReference>
<accession>A0AA51R6S6</accession>
<evidence type="ECO:0000313" key="10">
    <source>
        <dbReference type="EMBL" id="WMN06952.1"/>
    </source>
</evidence>
<dbReference type="InterPro" id="IPR019734">
    <property type="entry name" value="TPR_rpt"/>
</dbReference>
<feature type="repeat" description="TPR" evidence="7">
    <location>
        <begin position="188"/>
        <end position="221"/>
    </location>
</feature>
<feature type="repeat" description="TPR" evidence="7">
    <location>
        <begin position="68"/>
        <end position="101"/>
    </location>
</feature>
<dbReference type="PRINTS" id="PR00344">
    <property type="entry name" value="BCTRLSENSOR"/>
</dbReference>
<keyword evidence="4" id="KW-0808">Transferase</keyword>
<dbReference type="Gene3D" id="1.10.287.130">
    <property type="match status" value="1"/>
</dbReference>
<dbReference type="InterPro" id="IPR050736">
    <property type="entry name" value="Sensor_HK_Regulatory"/>
</dbReference>
<dbReference type="CDD" id="cd00082">
    <property type="entry name" value="HisKA"/>
    <property type="match status" value="1"/>
</dbReference>
<keyword evidence="8" id="KW-0812">Transmembrane</keyword>
<dbReference type="Gene3D" id="1.25.40.10">
    <property type="entry name" value="Tetratricopeptide repeat domain"/>
    <property type="match status" value="1"/>
</dbReference>
<dbReference type="EC" id="2.7.13.3" evidence="2"/>
<comment type="catalytic activity">
    <reaction evidence="1">
        <text>ATP + protein L-histidine = ADP + protein N-phospho-L-histidine.</text>
        <dbReference type="EC" id="2.7.13.3"/>
    </reaction>
</comment>
<dbReference type="CDD" id="cd00075">
    <property type="entry name" value="HATPase"/>
    <property type="match status" value="1"/>
</dbReference>
<dbReference type="Pfam" id="PF13424">
    <property type="entry name" value="TPR_12"/>
    <property type="match status" value="2"/>
</dbReference>
<dbReference type="RefSeq" id="WP_308356948.1">
    <property type="nucleotide sequence ID" value="NZ_CP129970.2"/>
</dbReference>
<feature type="transmembrane region" description="Helical" evidence="8">
    <location>
        <begin position="345"/>
        <end position="368"/>
    </location>
</feature>
<reference evidence="10" key="1">
    <citation type="submission" date="2023-08" db="EMBL/GenBank/DDBJ databases">
        <title>Comparative genomics and taxonomic characterization of three novel marine species of genus Marivirga.</title>
        <authorList>
            <person name="Muhammad N."/>
            <person name="Kim S.-G."/>
        </authorList>
    </citation>
    <scope>NUCLEOTIDE SEQUENCE [LARGE SCALE GENOMIC DNA]</scope>
    <source>
        <strain evidence="10">ABR2-2</strain>
    </source>
</reference>
<organism evidence="10 11">
    <name type="scientific">Marivirga arenosa</name>
    <dbReference type="NCBI Taxonomy" id="3059076"/>
    <lineage>
        <taxon>Bacteria</taxon>
        <taxon>Pseudomonadati</taxon>
        <taxon>Bacteroidota</taxon>
        <taxon>Cytophagia</taxon>
        <taxon>Cytophagales</taxon>
        <taxon>Marivirgaceae</taxon>
        <taxon>Marivirga</taxon>
    </lineage>
</organism>
<dbReference type="PROSITE" id="PS50005">
    <property type="entry name" value="TPR"/>
    <property type="match status" value="2"/>
</dbReference>
<evidence type="ECO:0000256" key="8">
    <source>
        <dbReference type="SAM" id="Phobius"/>
    </source>
</evidence>
<dbReference type="Pfam" id="PF00512">
    <property type="entry name" value="HisKA"/>
    <property type="match status" value="1"/>
</dbReference>
<keyword evidence="6" id="KW-0902">Two-component regulatory system</keyword>
<evidence type="ECO:0000256" key="6">
    <source>
        <dbReference type="ARBA" id="ARBA00023012"/>
    </source>
</evidence>
<evidence type="ECO:0000256" key="1">
    <source>
        <dbReference type="ARBA" id="ARBA00000085"/>
    </source>
</evidence>
<evidence type="ECO:0000256" key="3">
    <source>
        <dbReference type="ARBA" id="ARBA00022553"/>
    </source>
</evidence>
<sequence length="619" mass="70962">MSLPKSFSQSISELEDSIYLNHLDRKTRIRLYNLLAREYSFVNQVKSINNAEKALVLSKEINDSAGIASAYRILGSIYSQNDNHFQSLEFFLQALDIFKSRNDSLGIANVYVSLGHYYKRLKRIEEQIDYHEKSLIIFRSLGNKSRIGVATHNLAESYLLGGEFEKSRELVKESIQINSDLNKLSVLSSCYNILGKLEYKIGNKDSAIINFEKVLEISKKLGDKSQKLATVDALINLSDIYYELNQNQLMLDYLKQAIEYSNLTLLDDELSVIYLKLIKYYANSEQFDSLQFYLSEFQSINTKRKDLQLNNQFELIKSVEDSYYLQKVNNKLEKSNLIQATRLQLAYFGIISVLIILIILVWSLYINIKKNKKLARQQMIIQTQKNHLEKLNNTKNKFFSIVAHDLKSPLNSLKSFTDILSDHFDSFSKEDIKNFSNEIKTSVGNTIKMADNLINWARIQMEDVSVDKITLNVAESVQPIYALYRNIASKKDIDLKLEIGENLKICVDQNQLEFVIRNLLNNAIKFTKRGGVIKLSAQELNDKVEIIVEDNGVGMPDQIKENVFKLESKHSIRGTEGETGTGLGLMLCQEFVNLNEGELLIDSEENKGTTIKIRFDKAL</sequence>
<feature type="domain" description="Histidine kinase" evidence="9">
    <location>
        <begin position="401"/>
        <end position="619"/>
    </location>
</feature>
<dbReference type="Pfam" id="PF13181">
    <property type="entry name" value="TPR_8"/>
    <property type="match status" value="1"/>
</dbReference>
<name>A0AA51R6S6_9BACT</name>
<gene>
    <name evidence="10" type="ORF">QYS48_34375</name>
</gene>
<dbReference type="SUPFAM" id="SSF47384">
    <property type="entry name" value="Homodimeric domain of signal transducing histidine kinase"/>
    <property type="match status" value="1"/>
</dbReference>
<dbReference type="PANTHER" id="PTHR43711">
    <property type="entry name" value="TWO-COMPONENT HISTIDINE KINASE"/>
    <property type="match status" value="1"/>
</dbReference>
<dbReference type="InterPro" id="IPR005467">
    <property type="entry name" value="His_kinase_dom"/>
</dbReference>
<dbReference type="InterPro" id="IPR003594">
    <property type="entry name" value="HATPase_dom"/>
</dbReference>
<dbReference type="SMART" id="SM00387">
    <property type="entry name" value="HATPase_c"/>
    <property type="match status" value="1"/>
</dbReference>
<keyword evidence="8" id="KW-0472">Membrane</keyword>
<evidence type="ECO:0000256" key="2">
    <source>
        <dbReference type="ARBA" id="ARBA00012438"/>
    </source>
</evidence>
<protein>
    <recommendedName>
        <fullName evidence="2">histidine kinase</fullName>
        <ecNumber evidence="2">2.7.13.3</ecNumber>
    </recommendedName>
</protein>
<dbReference type="InterPro" id="IPR004358">
    <property type="entry name" value="Sig_transdc_His_kin-like_C"/>
</dbReference>
<proteinExistence type="predicted"/>
<dbReference type="SUPFAM" id="SSF48452">
    <property type="entry name" value="TPR-like"/>
    <property type="match status" value="2"/>
</dbReference>
<dbReference type="PANTHER" id="PTHR43711:SF31">
    <property type="entry name" value="HISTIDINE KINASE"/>
    <property type="match status" value="1"/>
</dbReference>
<evidence type="ECO:0000256" key="7">
    <source>
        <dbReference type="PROSITE-ProRule" id="PRU00339"/>
    </source>
</evidence>
<keyword evidence="11" id="KW-1185">Reference proteome</keyword>
<evidence type="ECO:0000256" key="4">
    <source>
        <dbReference type="ARBA" id="ARBA00022679"/>
    </source>
</evidence>
<dbReference type="PROSITE" id="PS50109">
    <property type="entry name" value="HIS_KIN"/>
    <property type="match status" value="1"/>
</dbReference>
<keyword evidence="5 10" id="KW-0418">Kinase</keyword>
<dbReference type="InterPro" id="IPR036890">
    <property type="entry name" value="HATPase_C_sf"/>
</dbReference>
<evidence type="ECO:0000313" key="11">
    <source>
        <dbReference type="Proteomes" id="UP001244443"/>
    </source>
</evidence>
<dbReference type="EMBL" id="CP129970">
    <property type="protein sequence ID" value="WMN06952.1"/>
    <property type="molecule type" value="Genomic_DNA"/>
</dbReference>
<dbReference type="SUPFAM" id="SSF55874">
    <property type="entry name" value="ATPase domain of HSP90 chaperone/DNA topoisomerase II/histidine kinase"/>
    <property type="match status" value="1"/>
</dbReference>
<dbReference type="SMART" id="SM00388">
    <property type="entry name" value="HisKA"/>
    <property type="match status" value="1"/>
</dbReference>
<evidence type="ECO:0000259" key="9">
    <source>
        <dbReference type="PROSITE" id="PS50109"/>
    </source>
</evidence>